<comment type="caution">
    <text evidence="4">The sequence shown here is derived from an EMBL/GenBank/DDBJ whole genome shotgun (WGS) entry which is preliminary data.</text>
</comment>
<organism evidence="4 5">
    <name type="scientific">Achromobacter spanius</name>
    <dbReference type="NCBI Taxonomy" id="217203"/>
    <lineage>
        <taxon>Bacteria</taxon>
        <taxon>Pseudomonadati</taxon>
        <taxon>Pseudomonadota</taxon>
        <taxon>Betaproteobacteria</taxon>
        <taxon>Burkholderiales</taxon>
        <taxon>Alcaligenaceae</taxon>
        <taxon>Achromobacter</taxon>
    </lineage>
</organism>
<keyword evidence="2" id="KW-0067">ATP-binding</keyword>
<proteinExistence type="inferred from homology"/>
<evidence type="ECO:0000259" key="3">
    <source>
        <dbReference type="PROSITE" id="PS50975"/>
    </source>
</evidence>
<dbReference type="Proteomes" id="UP000037511">
    <property type="component" value="Unassembled WGS sequence"/>
</dbReference>
<dbReference type="AlphaFoldDB" id="A0AAW3HY31"/>
<dbReference type="Gene3D" id="3.40.50.261">
    <property type="entry name" value="Succinyl-CoA synthetase domains"/>
    <property type="match status" value="2"/>
</dbReference>
<keyword evidence="4" id="KW-0436">Ligase</keyword>
<reference evidence="4 5" key="1">
    <citation type="submission" date="2015-07" db="EMBL/GenBank/DDBJ databases">
        <title>Draft genome of Achromobacter spanius.</title>
        <authorList>
            <person name="Wang X."/>
        </authorList>
    </citation>
    <scope>NUCLEOTIDE SEQUENCE [LARGE SCALE GENOMIC DNA]</scope>
    <source>
        <strain evidence="4 5">CGMCC9173</strain>
    </source>
</reference>
<dbReference type="SMART" id="SM00881">
    <property type="entry name" value="CoA_binding"/>
    <property type="match status" value="1"/>
</dbReference>
<dbReference type="Pfam" id="PF13549">
    <property type="entry name" value="ATP-grasp_5"/>
    <property type="match status" value="1"/>
</dbReference>
<dbReference type="GO" id="GO:0046872">
    <property type="term" value="F:metal ion binding"/>
    <property type="evidence" value="ECO:0007669"/>
    <property type="project" value="InterPro"/>
</dbReference>
<dbReference type="Gene3D" id="3.30.1490.20">
    <property type="entry name" value="ATP-grasp fold, A domain"/>
    <property type="match status" value="1"/>
</dbReference>
<dbReference type="PANTHER" id="PTHR42793">
    <property type="entry name" value="COA BINDING DOMAIN CONTAINING PROTEIN"/>
    <property type="match status" value="1"/>
</dbReference>
<dbReference type="PROSITE" id="PS50975">
    <property type="entry name" value="ATP_GRASP"/>
    <property type="match status" value="1"/>
</dbReference>
<dbReference type="InterPro" id="IPR003781">
    <property type="entry name" value="CoA-bd"/>
</dbReference>
<keyword evidence="2" id="KW-0547">Nucleotide-binding</keyword>
<evidence type="ECO:0000313" key="5">
    <source>
        <dbReference type="Proteomes" id="UP000037511"/>
    </source>
</evidence>
<comment type="similarity">
    <text evidence="1">In the N-terminal section; belongs to the acetate CoA ligase alpha subunit family.</text>
</comment>
<evidence type="ECO:0000313" key="4">
    <source>
        <dbReference type="EMBL" id="KNE24814.1"/>
    </source>
</evidence>
<gene>
    <name evidence="4" type="ORF">AFM18_24470</name>
</gene>
<dbReference type="EMBL" id="LGVG01000044">
    <property type="protein sequence ID" value="KNE24814.1"/>
    <property type="molecule type" value="Genomic_DNA"/>
</dbReference>
<dbReference type="InterPro" id="IPR013815">
    <property type="entry name" value="ATP_grasp_subdomain_1"/>
</dbReference>
<dbReference type="Gene3D" id="3.40.50.720">
    <property type="entry name" value="NAD(P)-binding Rossmann-like Domain"/>
    <property type="match status" value="1"/>
</dbReference>
<dbReference type="RefSeq" id="WP_050449501.1">
    <property type="nucleotide sequence ID" value="NZ_LGVG01000044.1"/>
</dbReference>
<dbReference type="Pfam" id="PF13607">
    <property type="entry name" value="Succ_CoA_lig"/>
    <property type="match status" value="1"/>
</dbReference>
<protein>
    <submittedName>
        <fullName evidence="4">6-carboxyhexanoate--CoA ligase</fullName>
    </submittedName>
</protein>
<evidence type="ECO:0000256" key="1">
    <source>
        <dbReference type="ARBA" id="ARBA00060888"/>
    </source>
</evidence>
<dbReference type="Pfam" id="PF13380">
    <property type="entry name" value="CoA_binding_2"/>
    <property type="match status" value="1"/>
</dbReference>
<dbReference type="FunFam" id="3.30.1490.20:FF:000020">
    <property type="entry name" value="Protein lysine acetyltransferase"/>
    <property type="match status" value="1"/>
</dbReference>
<dbReference type="GO" id="GO:0043758">
    <property type="term" value="F:acetate-CoA ligase (ADP-forming) activity"/>
    <property type="evidence" value="ECO:0007669"/>
    <property type="project" value="InterPro"/>
</dbReference>
<dbReference type="InterPro" id="IPR016102">
    <property type="entry name" value="Succinyl-CoA_synth-like"/>
</dbReference>
<name>A0AAW3HY31_9BURK</name>
<dbReference type="SUPFAM" id="SSF51735">
    <property type="entry name" value="NAD(P)-binding Rossmann-fold domains"/>
    <property type="match status" value="1"/>
</dbReference>
<dbReference type="InterPro" id="IPR036291">
    <property type="entry name" value="NAD(P)-bd_dom_sf"/>
</dbReference>
<dbReference type="Pfam" id="PF19045">
    <property type="entry name" value="Ligase_CoA_2"/>
    <property type="match status" value="1"/>
</dbReference>
<evidence type="ECO:0000256" key="2">
    <source>
        <dbReference type="PROSITE-ProRule" id="PRU00409"/>
    </source>
</evidence>
<dbReference type="GO" id="GO:0005524">
    <property type="term" value="F:ATP binding"/>
    <property type="evidence" value="ECO:0007669"/>
    <property type="project" value="UniProtKB-UniRule"/>
</dbReference>
<dbReference type="InterPro" id="IPR011761">
    <property type="entry name" value="ATP-grasp"/>
</dbReference>
<dbReference type="SUPFAM" id="SSF56059">
    <property type="entry name" value="Glutathione synthetase ATP-binding domain-like"/>
    <property type="match status" value="1"/>
</dbReference>
<accession>A0AAW3HY31</accession>
<feature type="domain" description="ATP-grasp" evidence="3">
    <location>
        <begin position="504"/>
        <end position="540"/>
    </location>
</feature>
<dbReference type="Gene3D" id="3.30.470.20">
    <property type="entry name" value="ATP-grasp fold, B domain"/>
    <property type="match status" value="1"/>
</dbReference>
<dbReference type="InterPro" id="IPR032875">
    <property type="entry name" value="Succ_CoA_lig_flav_dom"/>
</dbReference>
<dbReference type="SUPFAM" id="SSF52210">
    <property type="entry name" value="Succinyl-CoA synthetase domains"/>
    <property type="match status" value="2"/>
</dbReference>
<dbReference type="InterPro" id="IPR043938">
    <property type="entry name" value="Ligase_CoA_dom"/>
</dbReference>
<sequence>MTLPDLDSFLSPRSIAIVGASSNPAKIGAVPVRYLVEHGYDGAIYPINARADQIEGRRAYPSLRAVEAPIDLAVFAIPSSSVDAALDDAIAAGVKNIVMFSAGFAEMGKEGEQAQAAFAARAKGAGIRVLGPNCLGFMNVARAVYATFSPVVATGANESGCVGIVSQSGAFGAYAYAMARERGLGLSAWITTGNESDIGVADCIAWMARDPATRVIMAYLEGCKDGRKLRDSLDLARAAGKPVVVVKVGRTELGALTAASHTAALAGDDAVFDALFRQHGAYRARTIEEFFDVAHGLAVAGLPPNKQVGLLTVSGGVGVMMADEAADAALEVTALPAAAQAMIHARVPLAATHNPVDITGQVTAEPDLLEATARIMLGEAGHGSLLIFLAAFGATPAMRILQQQMAQALRNDFPGRLIIFSTLADTAQQRTLEAAGCLSFTDPARAVRVMAAMQFFIRQQERVSPPDAETPWSADAIAAMPAPADASAAPGPLQRGAHNEADALRTLAAYGIPTVPFHRANSRDDVIAGARSLGFPVAMKVLSADITHKSDIGGVVLNIHDADEAAAAYARILDAARSFAPNARIDGVLVARMVRGGVECILGARRDPALGVVVMLGSGGVTVELLGDVTFRLAPVDIDQARAMVGELKTARLLQGFRGKPPCDVEALAEAIVRLSRFALTAGDSLESVELNPFVVLPSGQGALALDAVLLTAPPAATNASSQALAPSTSF</sequence>
<dbReference type="PANTHER" id="PTHR42793:SF4">
    <property type="entry name" value="BLL6376 PROTEIN"/>
    <property type="match status" value="1"/>
</dbReference>